<keyword evidence="4" id="KW-1185">Reference proteome</keyword>
<dbReference type="OrthoDB" id="8092542at2"/>
<evidence type="ECO:0000259" key="2">
    <source>
        <dbReference type="PROSITE" id="PS50943"/>
    </source>
</evidence>
<reference evidence="4" key="1">
    <citation type="submission" date="2019-01" db="EMBL/GenBank/DDBJ databases">
        <title>Cytophagaceae bacterium strain CAR-16.</title>
        <authorList>
            <person name="Chen W.-M."/>
        </authorList>
    </citation>
    <scope>NUCLEOTIDE SEQUENCE [LARGE SCALE GENOMIC DNA]</scope>
    <source>
        <strain evidence="4">CHR27</strain>
    </source>
</reference>
<dbReference type="Proteomes" id="UP000290958">
    <property type="component" value="Unassembled WGS sequence"/>
</dbReference>
<accession>A0A4V1N433</accession>
<evidence type="ECO:0000313" key="3">
    <source>
        <dbReference type="EMBL" id="RXR30766.1"/>
    </source>
</evidence>
<dbReference type="PROSITE" id="PS50943">
    <property type="entry name" value="HTH_CROC1"/>
    <property type="match status" value="1"/>
</dbReference>
<dbReference type="AlphaFoldDB" id="A0A4V1N433"/>
<protein>
    <submittedName>
        <fullName evidence="3">XRE family transcriptional regulator</fullName>
    </submittedName>
</protein>
<feature type="region of interest" description="Disordered" evidence="1">
    <location>
        <begin position="87"/>
        <end position="113"/>
    </location>
</feature>
<dbReference type="GO" id="GO:0003677">
    <property type="term" value="F:DNA binding"/>
    <property type="evidence" value="ECO:0007669"/>
    <property type="project" value="InterPro"/>
</dbReference>
<dbReference type="CDD" id="cd00093">
    <property type="entry name" value="HTH_XRE"/>
    <property type="match status" value="1"/>
</dbReference>
<evidence type="ECO:0000313" key="4">
    <source>
        <dbReference type="Proteomes" id="UP000290958"/>
    </source>
</evidence>
<evidence type="ECO:0000256" key="1">
    <source>
        <dbReference type="SAM" id="MobiDB-lite"/>
    </source>
</evidence>
<comment type="caution">
    <text evidence="3">The sequence shown here is derived from an EMBL/GenBank/DDBJ whole genome shotgun (WGS) entry which is preliminary data.</text>
</comment>
<dbReference type="EMBL" id="SBKP01000001">
    <property type="protein sequence ID" value="RXR30766.1"/>
    <property type="molecule type" value="Genomic_DNA"/>
</dbReference>
<dbReference type="SUPFAM" id="SSF47413">
    <property type="entry name" value="lambda repressor-like DNA-binding domains"/>
    <property type="match status" value="1"/>
</dbReference>
<name>A0A4V1N433_9SPHN</name>
<proteinExistence type="predicted"/>
<feature type="domain" description="HTH cro/C1-type" evidence="2">
    <location>
        <begin position="26"/>
        <end position="65"/>
    </location>
</feature>
<dbReference type="InterPro" id="IPR010982">
    <property type="entry name" value="Lambda_DNA-bd_dom_sf"/>
</dbReference>
<organism evidence="3 4">
    <name type="scientific">Sphingobium fluviale</name>
    <dbReference type="NCBI Taxonomy" id="2506423"/>
    <lineage>
        <taxon>Bacteria</taxon>
        <taxon>Pseudomonadati</taxon>
        <taxon>Pseudomonadota</taxon>
        <taxon>Alphaproteobacteria</taxon>
        <taxon>Sphingomonadales</taxon>
        <taxon>Sphingomonadaceae</taxon>
        <taxon>Sphingobium</taxon>
    </lineage>
</organism>
<dbReference type="Pfam" id="PF01381">
    <property type="entry name" value="HTH_3"/>
    <property type="match status" value="1"/>
</dbReference>
<gene>
    <name evidence="3" type="ORF">EQG66_00220</name>
</gene>
<dbReference type="InterPro" id="IPR001387">
    <property type="entry name" value="Cro/C1-type_HTH"/>
</dbReference>
<dbReference type="Gene3D" id="1.10.260.40">
    <property type="entry name" value="lambda repressor-like DNA-binding domains"/>
    <property type="match status" value="1"/>
</dbReference>
<sequence length="113" mass="12289">MPARNALSMAPPHAVLLALTRLGEDLRTARLRRNLTIDEVAAKIGSGRRAVADAERGKATTSMAVYAALLWSYDLLGGIEHLADPSRDQEGMILSRSKQRSRARSSQGLSNDF</sequence>